<dbReference type="EMBL" id="BDSP01000048">
    <property type="protein sequence ID" value="GAX11945.1"/>
    <property type="molecule type" value="Genomic_DNA"/>
</dbReference>
<dbReference type="AlphaFoldDB" id="A0A1Z5JD68"/>
<keyword evidence="3" id="KW-1185">Reference proteome</keyword>
<protein>
    <submittedName>
        <fullName evidence="2">Uncharacterized protein</fullName>
    </submittedName>
</protein>
<gene>
    <name evidence="2" type="ORF">FisN_8Lh033</name>
</gene>
<proteinExistence type="predicted"/>
<feature type="compositionally biased region" description="Basic residues" evidence="1">
    <location>
        <begin position="124"/>
        <end position="157"/>
    </location>
</feature>
<dbReference type="Proteomes" id="UP000198406">
    <property type="component" value="Unassembled WGS sequence"/>
</dbReference>
<feature type="compositionally biased region" description="Basic and acidic residues" evidence="1">
    <location>
        <begin position="186"/>
        <end position="205"/>
    </location>
</feature>
<feature type="compositionally biased region" description="Pro residues" evidence="1">
    <location>
        <begin position="101"/>
        <end position="116"/>
    </location>
</feature>
<feature type="region of interest" description="Disordered" evidence="1">
    <location>
        <begin position="186"/>
        <end position="251"/>
    </location>
</feature>
<dbReference type="InParanoid" id="A0A1Z5JD68"/>
<accession>A0A1Z5JD68</accession>
<evidence type="ECO:0000313" key="2">
    <source>
        <dbReference type="EMBL" id="GAX11945.1"/>
    </source>
</evidence>
<evidence type="ECO:0000313" key="3">
    <source>
        <dbReference type="Proteomes" id="UP000198406"/>
    </source>
</evidence>
<reference evidence="2 3" key="1">
    <citation type="journal article" date="2015" name="Plant Cell">
        <title>Oil accumulation by the oleaginous diatom Fistulifera solaris as revealed by the genome and transcriptome.</title>
        <authorList>
            <person name="Tanaka T."/>
            <person name="Maeda Y."/>
            <person name="Veluchamy A."/>
            <person name="Tanaka M."/>
            <person name="Abida H."/>
            <person name="Marechal E."/>
            <person name="Bowler C."/>
            <person name="Muto M."/>
            <person name="Sunaga Y."/>
            <person name="Tanaka M."/>
            <person name="Yoshino T."/>
            <person name="Taniguchi T."/>
            <person name="Fukuda Y."/>
            <person name="Nemoto M."/>
            <person name="Matsumoto M."/>
            <person name="Wong P.S."/>
            <person name="Aburatani S."/>
            <person name="Fujibuchi W."/>
        </authorList>
    </citation>
    <scope>NUCLEOTIDE SEQUENCE [LARGE SCALE GENOMIC DNA]</scope>
    <source>
        <strain evidence="2 3">JPCC DA0580</strain>
    </source>
</reference>
<organism evidence="2 3">
    <name type="scientific">Fistulifera solaris</name>
    <name type="common">Oleaginous diatom</name>
    <dbReference type="NCBI Taxonomy" id="1519565"/>
    <lineage>
        <taxon>Eukaryota</taxon>
        <taxon>Sar</taxon>
        <taxon>Stramenopiles</taxon>
        <taxon>Ochrophyta</taxon>
        <taxon>Bacillariophyta</taxon>
        <taxon>Bacillariophyceae</taxon>
        <taxon>Bacillariophycidae</taxon>
        <taxon>Naviculales</taxon>
        <taxon>Naviculaceae</taxon>
        <taxon>Fistulifera</taxon>
    </lineage>
</organism>
<name>A0A1Z5JD68_FISSO</name>
<feature type="region of interest" description="Disordered" evidence="1">
    <location>
        <begin position="87"/>
        <end position="171"/>
    </location>
</feature>
<comment type="caution">
    <text evidence="2">The sequence shown here is derived from an EMBL/GenBank/DDBJ whole genome shotgun (WGS) entry which is preliminary data.</text>
</comment>
<sequence length="251" mass="28181">MAKVSKDYASIPSIAADVEHRADHQRSATSIYHSSLRTLIWATAAVVGLTLLICSMAHDCGIWQSSQTNMPMNETHSYVMEGRAKYDDDSDMMSNDESSPVPVPGGPGGPPPPLPPKRFSEARHGHKNHNHVKSHHHDKPHHHHHRPPPHHHHHSKQAHSEDEHSESDDEKGWMSSLHAWWNNMADKVDEEVHEKEDESKDKQDEQNENSSDEMKIGNMTEGEESVVVVKHAANADMNGPNNMTTDENDDN</sequence>
<evidence type="ECO:0000256" key="1">
    <source>
        <dbReference type="SAM" id="MobiDB-lite"/>
    </source>
</evidence>